<dbReference type="EMBL" id="BART01016948">
    <property type="protein sequence ID" value="GAG88057.1"/>
    <property type="molecule type" value="Genomic_DNA"/>
</dbReference>
<protein>
    <submittedName>
        <fullName evidence="1">Uncharacterized protein</fullName>
    </submittedName>
</protein>
<gene>
    <name evidence="1" type="ORF">S01H4_32423</name>
</gene>
<feature type="non-terminal residue" evidence="1">
    <location>
        <position position="217"/>
    </location>
</feature>
<dbReference type="AlphaFoldDB" id="X1C3Y8"/>
<proteinExistence type="predicted"/>
<evidence type="ECO:0000313" key="1">
    <source>
        <dbReference type="EMBL" id="GAG88057.1"/>
    </source>
</evidence>
<accession>X1C3Y8</accession>
<organism evidence="1">
    <name type="scientific">marine sediment metagenome</name>
    <dbReference type="NCBI Taxonomy" id="412755"/>
    <lineage>
        <taxon>unclassified sequences</taxon>
        <taxon>metagenomes</taxon>
        <taxon>ecological metagenomes</taxon>
    </lineage>
</organism>
<comment type="caution">
    <text evidence="1">The sequence shown here is derived from an EMBL/GenBank/DDBJ whole genome shotgun (WGS) entry which is preliminary data.</text>
</comment>
<name>X1C3Y8_9ZZZZ</name>
<sequence length="217" mass="25704">MITPEPKYENFKPKIEDIVKTAKSVMESTGKHPLSIIINKGKKSKGMIFTGVDKEKVKDLLRNLITKEKIEIYWLVAVSWIKTGNVFVRPSQDPNRKEALIISEYNGNTMETKRIFFMFERKEKKIIWGKRMTDTNFLNFADTWNFYKEDTMDESYNKMLIQKSLESFEEQWKKRKDKFIAKIREKYPDVTEEKVKNSIIKRITKGELLIDSKNNTV</sequence>
<reference evidence="1" key="1">
    <citation type="journal article" date="2014" name="Front. Microbiol.">
        <title>High frequency of phylogenetically diverse reductive dehalogenase-homologous genes in deep subseafloor sedimentary metagenomes.</title>
        <authorList>
            <person name="Kawai M."/>
            <person name="Futagami T."/>
            <person name="Toyoda A."/>
            <person name="Takaki Y."/>
            <person name="Nishi S."/>
            <person name="Hori S."/>
            <person name="Arai W."/>
            <person name="Tsubouchi T."/>
            <person name="Morono Y."/>
            <person name="Uchiyama I."/>
            <person name="Ito T."/>
            <person name="Fujiyama A."/>
            <person name="Inagaki F."/>
            <person name="Takami H."/>
        </authorList>
    </citation>
    <scope>NUCLEOTIDE SEQUENCE</scope>
    <source>
        <strain evidence="1">Expedition CK06-06</strain>
    </source>
</reference>